<feature type="transmembrane region" description="Helical" evidence="10">
    <location>
        <begin position="607"/>
        <end position="628"/>
    </location>
</feature>
<keyword evidence="6" id="KW-0547">Nucleotide-binding</keyword>
<dbReference type="Pfam" id="PF12698">
    <property type="entry name" value="ABC2_membrane_3"/>
    <property type="match status" value="2"/>
</dbReference>
<evidence type="ECO:0000256" key="4">
    <source>
        <dbReference type="ARBA" id="ARBA00022692"/>
    </source>
</evidence>
<dbReference type="GO" id="GO:0016887">
    <property type="term" value="F:ATP hydrolysis activity"/>
    <property type="evidence" value="ECO:0007669"/>
    <property type="project" value="InterPro"/>
</dbReference>
<feature type="transmembrane region" description="Helical" evidence="10">
    <location>
        <begin position="1065"/>
        <end position="1084"/>
    </location>
</feature>
<keyword evidence="8 10" id="KW-1133">Transmembrane helix</keyword>
<feature type="transmembrane region" description="Helical" evidence="10">
    <location>
        <begin position="432"/>
        <end position="453"/>
    </location>
</feature>
<feature type="transmembrane region" description="Helical" evidence="10">
    <location>
        <begin position="539"/>
        <end position="557"/>
    </location>
</feature>
<evidence type="ECO:0000313" key="13">
    <source>
        <dbReference type="Proteomes" id="UP000283543"/>
    </source>
</evidence>
<keyword evidence="5" id="KW-0677">Repeat</keyword>
<dbReference type="FunFam" id="3.40.50.300:FF:000298">
    <property type="entry name" value="ATP-binding cassette sub-family A member 12"/>
    <property type="match status" value="1"/>
</dbReference>
<evidence type="ECO:0000256" key="10">
    <source>
        <dbReference type="SAM" id="Phobius"/>
    </source>
</evidence>
<keyword evidence="3" id="KW-0813">Transport</keyword>
<feature type="transmembrane region" description="Helical" evidence="10">
    <location>
        <begin position="1455"/>
        <end position="1476"/>
    </location>
</feature>
<keyword evidence="7" id="KW-0067">ATP-binding</keyword>
<dbReference type="Gene3D" id="3.40.50.300">
    <property type="entry name" value="P-loop containing nucleotide triphosphate hydrolases"/>
    <property type="match status" value="2"/>
</dbReference>
<dbReference type="SMART" id="SM00382">
    <property type="entry name" value="AAA"/>
    <property type="match status" value="2"/>
</dbReference>
<comment type="caution">
    <text evidence="12">The sequence shown here is derived from an EMBL/GenBank/DDBJ whole genome shotgun (WGS) entry which is preliminary data.</text>
</comment>
<feature type="transmembrane region" description="Helical" evidence="10">
    <location>
        <begin position="1372"/>
        <end position="1392"/>
    </location>
</feature>
<dbReference type="GO" id="GO:0005319">
    <property type="term" value="F:lipid transporter activity"/>
    <property type="evidence" value="ECO:0007669"/>
    <property type="project" value="TreeGrafter"/>
</dbReference>
<dbReference type="FunFam" id="3.40.50.300:FF:000904">
    <property type="entry name" value="ABC transporter A family member 1"/>
    <property type="match status" value="1"/>
</dbReference>
<evidence type="ECO:0000256" key="2">
    <source>
        <dbReference type="ARBA" id="ARBA00008869"/>
    </source>
</evidence>
<evidence type="ECO:0000256" key="9">
    <source>
        <dbReference type="ARBA" id="ARBA00023136"/>
    </source>
</evidence>
<comment type="similarity">
    <text evidence="2">Belongs to the ABC transporter superfamily. ABCA family.</text>
</comment>
<feature type="domain" description="ABC transporter" evidence="11">
    <location>
        <begin position="1519"/>
        <end position="1752"/>
    </location>
</feature>
<evidence type="ECO:0000256" key="1">
    <source>
        <dbReference type="ARBA" id="ARBA00004141"/>
    </source>
</evidence>
<evidence type="ECO:0000256" key="6">
    <source>
        <dbReference type="ARBA" id="ARBA00022741"/>
    </source>
</evidence>
<dbReference type="InterPro" id="IPR003439">
    <property type="entry name" value="ABC_transporter-like_ATP-bd"/>
</dbReference>
<dbReference type="CDD" id="cd03263">
    <property type="entry name" value="ABC_subfamily_A"/>
    <property type="match status" value="2"/>
</dbReference>
<dbReference type="InterPro" id="IPR013525">
    <property type="entry name" value="ABC2_TM"/>
</dbReference>
<sequence>MPGGKGAASKQSATPPRLPRSHIATLLWKNFLLKKKHPVKWALEMIVPVLFIILLGGLKKLTDDVKVPAGWSDTQVLSTDITTGTSHALFETVPLNISGTAFNFSTYYATETTMSGYLVNMALTAYQNGKLMSELNQVDTFQCSRVVLEGKVSTDPSSPTAVPVECRGKVVPYKLAIVPDNAFTRDYFAQTINAWFPRVELTAKSFLATPTIPSFADSTLFFADEAALEAYIQSDGYGKDLAHPVVQAAIVFHTFPSKDQLGTVHPIEYSLRLNSTLGRGGIPGDVPRTDVKGTNPLQRNIDITMYQKYTMTGFLTLQTLVTRFATCVPDWDGARTAGTCTQVQAKAASTPALDARLLQQVQDDYVLQLVVVFFNKLPMLPRIDLKNLPAAAKAALLVPLRQAPQSYFGQRVFPFPIAAYISSPFYAQVESFFAIVFIISYLFSISSILVALITEKENKSRELMKILGVQDNSIIWSWYLTYGAIFVVSAVLQTGASRANLFPHCTPLLVFLFFLLFGWSVLAYGFLVSSIFSKSRLGTYMGIVVFFVMYLITSGFSDTSSERSKNVACIFAPVAMAFGVQTMAKAEAGSLGITFANVNEPYANFKFATALAFMAFDIVVYTLLGLYLERVVPKDYGVPEVWYFPVSSQYWRKVLGRGAMRVQDKHHVGDNIAADLEGRSVDTVERVGPELRQQEVTGDALQITKLRKEFAVPGGIKVSVKGINLTMYKNQITCLLGHNGAGKTTLISMLTGMIPATSGDATINGLSLKNDLAEIRHSLGMCPQHDVLYAELSVLEHLMFYGRIKGFRGAALTEEVDAKIVEVGLTEKRHVRTSDLSGGMKRKLSLAIALLGDSQVVFLDEPTSGMDPYSRRSSWEIILNNRYNRIIVLTTHFMDEADILGDRIAIMAEGELRCCGSSMFLKNRYGAGYNFSLVKTDDCDTDALIAFVHSHVGTATLLSNVGTEMTFQLPLDSSHLFAFLFAELDPRLERLGVLSYGISVTTLEEVFIKVAELGDVRQQHTLQPRNDHVAAVKPEAFALQTPRFTDHFRALFLKRFRTARRDKRMVLFGALLPVVFLTLGVLLLKYSSLTKNDMAMAVNTDGYPQQRGATPYFCAGDQDAAAPSLPTLPMESDWTLPCHINETDTTGFCLRAAEEAFRQAYNSNNNLVQFGGFVAQSDPAVNVFGYNVMANTTATHSAIVYKAMLDNALVQSLSSSSSASSSSPVFLRVTSHPLPLTSASKLLFTTFLSFIATIFIAIAFAFFTASIVPYLVHEKHPTHNSKHQQLVSGVSLPAFWLATYAWDLLFYAIPGGFGLGVIYLFEITPFTGKDCASCTSQPFAAVAVVFVLFGFALCSFCYCLSYLFIDSASSQTYVIMVNMFLGVVLMTISQVLDVVASTTEINKVRGSLKFIWRLSPLFNLGNALNNLSVQSLLNSLFSSTSTKSSFDLDVTGWEIAFLAGEAVVFPLVAIGIDYALSFPKIKAMIAKDPMVMSAPMTIDDDVAAEERRVAGGDADDHVVVMKHLRKVYKGGKVGLNDLTLALPKGECFGYLGINGAGKTSTMKILTGDVLPTSGSATLGGFDIMSQQLEVRRLIGYCPQFDALIDLLTVREHLELFASIKGVPSKRICDTVKDKMDQMNLNDFEHKLAGTLSGGNKRKLSVAIALIGSPPIIFLDEPSTGMDPVSRRFMWDVIADISTRSKESTILLTTHSMEECEALCSRVGIMVGGSLSCLGSIQHLKNRFGDGLMMHIKLAAVLSADVDHMISTSPSLEGVATLTKDQLVNVCASLAKPHRADQISMEHATGYVLAESLGRNDYVRVRDFCAWWLSEDRFEAMAAYLGQSFGEPNVLLLERQNDLSRFKLVGAKHSLALSNVFSLIESTKTDLHVKEYTVSQTTLEQIFNNFASQQTQEMGVARGVEKVAADDHYRAMP</sequence>
<keyword evidence="4 10" id="KW-0812">Transmembrane</keyword>
<keyword evidence="9 10" id="KW-0472">Membrane</keyword>
<evidence type="ECO:0000256" key="7">
    <source>
        <dbReference type="ARBA" id="ARBA00022840"/>
    </source>
</evidence>
<gene>
    <name evidence="12" type="ORF">DYB34_001156</name>
</gene>
<evidence type="ECO:0000313" key="12">
    <source>
        <dbReference type="EMBL" id="RHY59493.1"/>
    </source>
</evidence>
<dbReference type="Pfam" id="PF00005">
    <property type="entry name" value="ABC_tran"/>
    <property type="match status" value="2"/>
</dbReference>
<comment type="subcellular location">
    <subcellularLocation>
        <location evidence="1">Membrane</location>
        <topology evidence="1">Multi-pass membrane protein</topology>
    </subcellularLocation>
</comment>
<feature type="transmembrane region" description="Helical" evidence="10">
    <location>
        <begin position="1293"/>
        <end position="1321"/>
    </location>
</feature>
<dbReference type="InterPro" id="IPR017871">
    <property type="entry name" value="ABC_transporter-like_CS"/>
</dbReference>
<feature type="transmembrane region" description="Helical" evidence="10">
    <location>
        <begin position="474"/>
        <end position="496"/>
    </location>
</feature>
<dbReference type="PROSITE" id="PS00211">
    <property type="entry name" value="ABC_TRANSPORTER_1"/>
    <property type="match status" value="2"/>
</dbReference>
<organism evidence="12 13">
    <name type="scientific">Aphanomyces astaci</name>
    <name type="common">Crayfish plague agent</name>
    <dbReference type="NCBI Taxonomy" id="112090"/>
    <lineage>
        <taxon>Eukaryota</taxon>
        <taxon>Sar</taxon>
        <taxon>Stramenopiles</taxon>
        <taxon>Oomycota</taxon>
        <taxon>Saprolegniomycetes</taxon>
        <taxon>Saprolegniales</taxon>
        <taxon>Verrucalvaceae</taxon>
        <taxon>Aphanomyces</taxon>
    </lineage>
</organism>
<feature type="transmembrane region" description="Helical" evidence="10">
    <location>
        <begin position="508"/>
        <end position="527"/>
    </location>
</feature>
<dbReference type="InterPro" id="IPR027417">
    <property type="entry name" value="P-loop_NTPase"/>
</dbReference>
<accession>A0A3R6ZPL6</accession>
<dbReference type="PANTHER" id="PTHR19229:SF36">
    <property type="entry name" value="ATP-BINDING CASSETTE SUB-FAMILY A MEMBER 2"/>
    <property type="match status" value="1"/>
</dbReference>
<dbReference type="VEuPathDB" id="FungiDB:H257_17488"/>
<name>A0A3R6ZPL6_APHAT</name>
<dbReference type="InterPro" id="IPR026082">
    <property type="entry name" value="ABCA"/>
</dbReference>
<feature type="transmembrane region" description="Helical" evidence="10">
    <location>
        <begin position="1242"/>
        <end position="1272"/>
    </location>
</feature>
<evidence type="ECO:0000256" key="8">
    <source>
        <dbReference type="ARBA" id="ARBA00022989"/>
    </source>
</evidence>
<dbReference type="EMBL" id="QUTB01004823">
    <property type="protein sequence ID" value="RHY59493.1"/>
    <property type="molecule type" value="Genomic_DNA"/>
</dbReference>
<dbReference type="PANTHER" id="PTHR19229">
    <property type="entry name" value="ATP-BINDING CASSETTE TRANSPORTER SUBFAMILY A ABCA"/>
    <property type="match status" value="1"/>
</dbReference>
<dbReference type="GO" id="GO:0140359">
    <property type="term" value="F:ABC-type transporter activity"/>
    <property type="evidence" value="ECO:0007669"/>
    <property type="project" value="InterPro"/>
</dbReference>
<dbReference type="InterPro" id="IPR003593">
    <property type="entry name" value="AAA+_ATPase"/>
</dbReference>
<dbReference type="PROSITE" id="PS50893">
    <property type="entry name" value="ABC_TRANSPORTER_2"/>
    <property type="match status" value="2"/>
</dbReference>
<feature type="domain" description="ABC transporter" evidence="11">
    <location>
        <begin position="701"/>
        <end position="934"/>
    </location>
</feature>
<dbReference type="Proteomes" id="UP000283543">
    <property type="component" value="Unassembled WGS sequence"/>
</dbReference>
<dbReference type="SUPFAM" id="SSF52540">
    <property type="entry name" value="P-loop containing nucleoside triphosphate hydrolases"/>
    <property type="match status" value="2"/>
</dbReference>
<proteinExistence type="inferred from homology"/>
<reference evidence="12 13" key="1">
    <citation type="submission" date="2018-08" db="EMBL/GenBank/DDBJ databases">
        <title>Aphanomyces genome sequencing and annotation.</title>
        <authorList>
            <person name="Minardi D."/>
            <person name="Oidtmann B."/>
            <person name="Van Der Giezen M."/>
            <person name="Studholme D.J."/>
        </authorList>
    </citation>
    <scope>NUCLEOTIDE SEQUENCE [LARGE SCALE GENOMIC DNA]</scope>
    <source>
        <strain evidence="12 13">Si</strain>
    </source>
</reference>
<dbReference type="GO" id="GO:0005524">
    <property type="term" value="F:ATP binding"/>
    <property type="evidence" value="ECO:0007669"/>
    <property type="project" value="UniProtKB-KW"/>
</dbReference>
<evidence type="ECO:0000259" key="11">
    <source>
        <dbReference type="PROSITE" id="PS50893"/>
    </source>
</evidence>
<dbReference type="GO" id="GO:0016020">
    <property type="term" value="C:membrane"/>
    <property type="evidence" value="ECO:0007669"/>
    <property type="project" value="UniProtKB-SubCell"/>
</dbReference>
<evidence type="ECO:0000256" key="5">
    <source>
        <dbReference type="ARBA" id="ARBA00022737"/>
    </source>
</evidence>
<feature type="transmembrane region" description="Helical" evidence="10">
    <location>
        <begin position="1341"/>
        <end position="1365"/>
    </location>
</feature>
<protein>
    <recommendedName>
        <fullName evidence="11">ABC transporter domain-containing protein</fullName>
    </recommendedName>
</protein>
<evidence type="ECO:0000256" key="3">
    <source>
        <dbReference type="ARBA" id="ARBA00022448"/>
    </source>
</evidence>